<name>A0A3R5WGT3_9FIRM</name>
<feature type="transmembrane region" description="Helical" evidence="1">
    <location>
        <begin position="128"/>
        <end position="146"/>
    </location>
</feature>
<dbReference type="Gene3D" id="3.30.565.10">
    <property type="entry name" value="Histidine kinase-like ATPase, C-terminal domain"/>
    <property type="match status" value="1"/>
</dbReference>
<evidence type="ECO:0000313" key="4">
    <source>
        <dbReference type="Proteomes" id="UP000285820"/>
    </source>
</evidence>
<accession>A0A3R5WGT3</accession>
<dbReference type="InterPro" id="IPR036890">
    <property type="entry name" value="HATPase_C_sf"/>
</dbReference>
<dbReference type="EMBL" id="QRUN01000017">
    <property type="protein sequence ID" value="RGR66974.1"/>
    <property type="molecule type" value="Genomic_DNA"/>
</dbReference>
<organism evidence="3 4">
    <name type="scientific">Roseburia inulinivorans</name>
    <dbReference type="NCBI Taxonomy" id="360807"/>
    <lineage>
        <taxon>Bacteria</taxon>
        <taxon>Bacillati</taxon>
        <taxon>Bacillota</taxon>
        <taxon>Clostridia</taxon>
        <taxon>Lachnospirales</taxon>
        <taxon>Lachnospiraceae</taxon>
        <taxon>Roseburia</taxon>
    </lineage>
</organism>
<keyword evidence="1" id="KW-1133">Transmembrane helix</keyword>
<feature type="transmembrane region" description="Helical" evidence="1">
    <location>
        <begin position="62"/>
        <end position="81"/>
    </location>
</feature>
<dbReference type="PANTHER" id="PTHR40448:SF1">
    <property type="entry name" value="TWO-COMPONENT SENSOR HISTIDINE KINASE"/>
    <property type="match status" value="1"/>
</dbReference>
<dbReference type="RefSeq" id="WP_021922617.1">
    <property type="nucleotide sequence ID" value="NZ_QRUN01000017.1"/>
</dbReference>
<evidence type="ECO:0000313" key="3">
    <source>
        <dbReference type="EMBL" id="RGR66974.1"/>
    </source>
</evidence>
<dbReference type="AlphaFoldDB" id="A0A3R5WGT3"/>
<comment type="caution">
    <text evidence="3">The sequence shown here is derived from an EMBL/GenBank/DDBJ whole genome shotgun (WGS) entry which is preliminary data.</text>
</comment>
<dbReference type="GO" id="GO:0042802">
    <property type="term" value="F:identical protein binding"/>
    <property type="evidence" value="ECO:0007669"/>
    <property type="project" value="TreeGrafter"/>
</dbReference>
<keyword evidence="1" id="KW-0472">Membrane</keyword>
<sequence length="431" mass="49215">MIISILNSVIFPIELLLASYICAVKINKRSYWGLRMVLSLFFACVFMAAIDHLVPGNMLVKGSISFLSTVLLCGLLLFWIYSISLKDAMYCCMIGYAMQHFASCFYILMSILLTGNTPASIWINSSTLLLYLFIYLGSYSVLYMLFAKNLPKDGEYIINFSNSAEAFILVIPIALVLSLIEKAINSDPRQILICQVYEMIACALVLWVQYWQKKVVNLEVEMTVQERIFSERRRQFEQSISNIDVINHKCHDLKYQIQALKSEELSANKKMAIDEITNAVNFYDDSFQTDNEILNTALMEKSMVCRRYHISFSAIVDGKKLGFMNPMDLYVMLGNALDNAIEAVRKIKEEEKRVISMRVYAKEDLIILQIENTCLEETSVPEDGNLSTTKSDKNYHGYGIGSIRKIVEKYNGSLSLRKNDNMFILTAVFAR</sequence>
<protein>
    <submittedName>
        <fullName evidence="3">GHKL domain-containing protein</fullName>
    </submittedName>
</protein>
<dbReference type="CDD" id="cd16935">
    <property type="entry name" value="HATPase_AgrC-ComD-like"/>
    <property type="match status" value="1"/>
</dbReference>
<dbReference type="InterPro" id="IPR032834">
    <property type="entry name" value="NatK-like_C"/>
</dbReference>
<gene>
    <name evidence="3" type="ORF">DWY29_11470</name>
</gene>
<evidence type="ECO:0000256" key="1">
    <source>
        <dbReference type="SAM" id="Phobius"/>
    </source>
</evidence>
<dbReference type="Pfam" id="PF14501">
    <property type="entry name" value="HATPase_c_5"/>
    <property type="match status" value="1"/>
</dbReference>
<feature type="transmembrane region" description="Helical" evidence="1">
    <location>
        <begin position="6"/>
        <end position="24"/>
    </location>
</feature>
<reference evidence="3 4" key="1">
    <citation type="submission" date="2018-08" db="EMBL/GenBank/DDBJ databases">
        <title>A genome reference for cultivated species of the human gut microbiota.</title>
        <authorList>
            <person name="Zou Y."/>
            <person name="Xue W."/>
            <person name="Luo G."/>
        </authorList>
    </citation>
    <scope>NUCLEOTIDE SEQUENCE [LARGE SCALE GENOMIC DNA]</scope>
    <source>
        <strain evidence="3 4">AF24-4</strain>
    </source>
</reference>
<proteinExistence type="predicted"/>
<feature type="transmembrane region" description="Helical" evidence="1">
    <location>
        <begin position="31"/>
        <end position="50"/>
    </location>
</feature>
<feature type="transmembrane region" description="Helical" evidence="1">
    <location>
        <begin position="166"/>
        <end position="184"/>
    </location>
</feature>
<dbReference type="SUPFAM" id="SSF55874">
    <property type="entry name" value="ATPase domain of HSP90 chaperone/DNA topoisomerase II/histidine kinase"/>
    <property type="match status" value="1"/>
</dbReference>
<keyword evidence="1" id="KW-0812">Transmembrane</keyword>
<feature type="domain" description="Sensor histidine kinase NatK-like C-terminal" evidence="2">
    <location>
        <begin position="324"/>
        <end position="427"/>
    </location>
</feature>
<evidence type="ECO:0000259" key="2">
    <source>
        <dbReference type="Pfam" id="PF14501"/>
    </source>
</evidence>
<dbReference type="PANTHER" id="PTHR40448">
    <property type="entry name" value="TWO-COMPONENT SENSOR HISTIDINE KINASE"/>
    <property type="match status" value="1"/>
</dbReference>
<dbReference type="Proteomes" id="UP000285820">
    <property type="component" value="Unassembled WGS sequence"/>
</dbReference>